<dbReference type="PANTHER" id="PTHR11042:SF183">
    <property type="entry name" value="MEMBRANE-ASSOCIATED TYROSINE- AND THREONINE-SPECIFIC CDC2-INHIBITORY KINASE"/>
    <property type="match status" value="1"/>
</dbReference>
<comment type="similarity">
    <text evidence="10">Belongs to the protein kinase superfamily. Ser/Thr protein kinase family. GCN2 subfamily.</text>
</comment>
<dbReference type="OrthoDB" id="5337378at2759"/>
<keyword evidence="7 13" id="KW-0067">ATP-binding</keyword>
<dbReference type="SUPFAM" id="SSF56112">
    <property type="entry name" value="Protein kinase-like (PK-like)"/>
    <property type="match status" value="1"/>
</dbReference>
<name>A0A0B1THV4_OESDE</name>
<dbReference type="GO" id="GO:0005524">
    <property type="term" value="F:ATP binding"/>
    <property type="evidence" value="ECO:0007669"/>
    <property type="project" value="UniProtKB-UniRule"/>
</dbReference>
<evidence type="ECO:0000256" key="5">
    <source>
        <dbReference type="ARBA" id="ARBA00022741"/>
    </source>
</evidence>
<evidence type="ECO:0000256" key="13">
    <source>
        <dbReference type="PROSITE-ProRule" id="PRU10141"/>
    </source>
</evidence>
<dbReference type="InterPro" id="IPR011009">
    <property type="entry name" value="Kinase-like_dom_sf"/>
</dbReference>
<keyword evidence="2 14" id="KW-0723">Serine/threonine-protein kinase</keyword>
<dbReference type="GO" id="GO:0005737">
    <property type="term" value="C:cytoplasm"/>
    <property type="evidence" value="ECO:0007669"/>
    <property type="project" value="TreeGrafter"/>
</dbReference>
<evidence type="ECO:0000256" key="2">
    <source>
        <dbReference type="ARBA" id="ARBA00022527"/>
    </source>
</evidence>
<dbReference type="GO" id="GO:0005634">
    <property type="term" value="C:nucleus"/>
    <property type="evidence" value="ECO:0007669"/>
    <property type="project" value="TreeGrafter"/>
</dbReference>
<dbReference type="InterPro" id="IPR050339">
    <property type="entry name" value="CC_SR_Kinase"/>
</dbReference>
<keyword evidence="3" id="KW-0808">Transferase</keyword>
<evidence type="ECO:0000256" key="10">
    <source>
        <dbReference type="ARBA" id="ARBA00037982"/>
    </source>
</evidence>
<feature type="domain" description="Protein kinase" evidence="15">
    <location>
        <begin position="90"/>
        <end position="253"/>
    </location>
</feature>
<keyword evidence="6" id="KW-0418">Kinase</keyword>
<dbReference type="EC" id="2.7.11.1" evidence="1"/>
<keyword evidence="5 13" id="KW-0547">Nucleotide-binding</keyword>
<evidence type="ECO:0000256" key="4">
    <source>
        <dbReference type="ARBA" id="ARBA00022723"/>
    </source>
</evidence>
<evidence type="ECO:0000313" key="17">
    <source>
        <dbReference type="Proteomes" id="UP000053660"/>
    </source>
</evidence>
<reference evidence="16 17" key="1">
    <citation type="submission" date="2014-03" db="EMBL/GenBank/DDBJ databases">
        <title>Draft genome of the hookworm Oesophagostomum dentatum.</title>
        <authorList>
            <person name="Mitreva M."/>
        </authorList>
    </citation>
    <scope>NUCLEOTIDE SEQUENCE [LARGE SCALE GENOMIC DNA]</scope>
    <source>
        <strain evidence="16 17">OD-Hann</strain>
    </source>
</reference>
<dbReference type="AlphaFoldDB" id="A0A0B1THV4"/>
<comment type="catalytic activity">
    <reaction evidence="12">
        <text>L-seryl-[protein] + ATP = O-phospho-L-seryl-[protein] + ADP + H(+)</text>
        <dbReference type="Rhea" id="RHEA:17989"/>
        <dbReference type="Rhea" id="RHEA-COMP:9863"/>
        <dbReference type="Rhea" id="RHEA-COMP:11604"/>
        <dbReference type="ChEBI" id="CHEBI:15378"/>
        <dbReference type="ChEBI" id="CHEBI:29999"/>
        <dbReference type="ChEBI" id="CHEBI:30616"/>
        <dbReference type="ChEBI" id="CHEBI:83421"/>
        <dbReference type="ChEBI" id="CHEBI:456216"/>
        <dbReference type="EC" id="2.7.11.1"/>
    </reaction>
</comment>
<comment type="catalytic activity">
    <reaction evidence="11">
        <text>L-threonyl-[protein] + ATP = O-phospho-L-threonyl-[protein] + ADP + H(+)</text>
        <dbReference type="Rhea" id="RHEA:46608"/>
        <dbReference type="Rhea" id="RHEA-COMP:11060"/>
        <dbReference type="Rhea" id="RHEA-COMP:11605"/>
        <dbReference type="ChEBI" id="CHEBI:15378"/>
        <dbReference type="ChEBI" id="CHEBI:30013"/>
        <dbReference type="ChEBI" id="CHEBI:30616"/>
        <dbReference type="ChEBI" id="CHEBI:61977"/>
        <dbReference type="ChEBI" id="CHEBI:456216"/>
        <dbReference type="EC" id="2.7.11.1"/>
    </reaction>
</comment>
<protein>
    <recommendedName>
        <fullName evidence="1">non-specific serine/threonine protein kinase</fullName>
        <ecNumber evidence="1">2.7.11.1</ecNumber>
    </recommendedName>
</protein>
<evidence type="ECO:0000256" key="6">
    <source>
        <dbReference type="ARBA" id="ARBA00022777"/>
    </source>
</evidence>
<evidence type="ECO:0000256" key="3">
    <source>
        <dbReference type="ARBA" id="ARBA00022679"/>
    </source>
</evidence>
<dbReference type="Pfam" id="PF00069">
    <property type="entry name" value="Pkinase"/>
    <property type="match status" value="1"/>
</dbReference>
<evidence type="ECO:0000256" key="9">
    <source>
        <dbReference type="ARBA" id="ARBA00023306"/>
    </source>
</evidence>
<evidence type="ECO:0000256" key="8">
    <source>
        <dbReference type="ARBA" id="ARBA00022842"/>
    </source>
</evidence>
<keyword evidence="17" id="KW-1185">Reference proteome</keyword>
<evidence type="ECO:0000256" key="14">
    <source>
        <dbReference type="RuleBase" id="RU000304"/>
    </source>
</evidence>
<dbReference type="Gene3D" id="1.10.510.10">
    <property type="entry name" value="Transferase(Phosphotransferase) domain 1"/>
    <property type="match status" value="1"/>
</dbReference>
<dbReference type="GO" id="GO:0051321">
    <property type="term" value="P:meiotic cell cycle"/>
    <property type="evidence" value="ECO:0007669"/>
    <property type="project" value="TreeGrafter"/>
</dbReference>
<gene>
    <name evidence="16" type="ORF">OESDEN_04417</name>
</gene>
<dbReference type="SMART" id="SM00220">
    <property type="entry name" value="S_TKc"/>
    <property type="match status" value="1"/>
</dbReference>
<keyword evidence="9" id="KW-0131">Cell cycle</keyword>
<dbReference type="EMBL" id="KN549901">
    <property type="protein sequence ID" value="KHJ95631.1"/>
    <property type="molecule type" value="Genomic_DNA"/>
</dbReference>
<keyword evidence="4" id="KW-0479">Metal-binding</keyword>
<dbReference type="GO" id="GO:0046872">
    <property type="term" value="F:metal ion binding"/>
    <property type="evidence" value="ECO:0007669"/>
    <property type="project" value="UniProtKB-KW"/>
</dbReference>
<evidence type="ECO:0000313" key="16">
    <source>
        <dbReference type="EMBL" id="KHJ95631.1"/>
    </source>
</evidence>
<organism evidence="16 17">
    <name type="scientific">Oesophagostomum dentatum</name>
    <name type="common">Nodular worm</name>
    <dbReference type="NCBI Taxonomy" id="61180"/>
    <lineage>
        <taxon>Eukaryota</taxon>
        <taxon>Metazoa</taxon>
        <taxon>Ecdysozoa</taxon>
        <taxon>Nematoda</taxon>
        <taxon>Chromadorea</taxon>
        <taxon>Rhabditida</taxon>
        <taxon>Rhabditina</taxon>
        <taxon>Rhabditomorpha</taxon>
        <taxon>Strongyloidea</taxon>
        <taxon>Strongylidae</taxon>
        <taxon>Oesophagostomum</taxon>
    </lineage>
</organism>
<evidence type="ECO:0000259" key="15">
    <source>
        <dbReference type="PROSITE" id="PS50011"/>
    </source>
</evidence>
<dbReference type="GO" id="GO:0110031">
    <property type="term" value="P:negative regulation of G2/MI transition of meiotic cell cycle"/>
    <property type="evidence" value="ECO:0007669"/>
    <property type="project" value="TreeGrafter"/>
</dbReference>
<evidence type="ECO:0000256" key="7">
    <source>
        <dbReference type="ARBA" id="ARBA00022840"/>
    </source>
</evidence>
<accession>A0A0B1THV4</accession>
<proteinExistence type="inferred from homology"/>
<dbReference type="Gene3D" id="3.30.200.20">
    <property type="entry name" value="Phosphorylase Kinase, domain 1"/>
    <property type="match status" value="1"/>
</dbReference>
<evidence type="ECO:0000256" key="1">
    <source>
        <dbReference type="ARBA" id="ARBA00012513"/>
    </source>
</evidence>
<evidence type="ECO:0000256" key="11">
    <source>
        <dbReference type="ARBA" id="ARBA00047899"/>
    </source>
</evidence>
<dbReference type="InterPro" id="IPR000719">
    <property type="entry name" value="Prot_kinase_dom"/>
</dbReference>
<dbReference type="PANTHER" id="PTHR11042">
    <property type="entry name" value="EUKARYOTIC TRANSLATION INITIATION FACTOR 2-ALPHA KINASE EIF2-ALPHA KINASE -RELATED"/>
    <property type="match status" value="1"/>
</dbReference>
<dbReference type="GO" id="GO:0004674">
    <property type="term" value="F:protein serine/threonine kinase activity"/>
    <property type="evidence" value="ECO:0007669"/>
    <property type="project" value="UniProtKB-KW"/>
</dbReference>
<dbReference type="InterPro" id="IPR017441">
    <property type="entry name" value="Protein_kinase_ATP_BS"/>
</dbReference>
<dbReference type="PROSITE" id="PS00107">
    <property type="entry name" value="PROTEIN_KINASE_ATP"/>
    <property type="match status" value="1"/>
</dbReference>
<evidence type="ECO:0000256" key="12">
    <source>
        <dbReference type="ARBA" id="ARBA00048679"/>
    </source>
</evidence>
<dbReference type="InterPro" id="IPR008271">
    <property type="entry name" value="Ser/Thr_kinase_AS"/>
</dbReference>
<sequence length="253" mass="28901">MAPSTLELDNTPEQSFCTSPTRSPQIWEALIKSQPRSLKVCKPHSRVYPHGFPVLRPRLVSRTSAPADSIEKTSALYAYDKERSYFDQCFRELRTLGRGLFGEALEVECLETGRHYAVKRALRTFDSAGCRQQKLREAHNHEAIEPHPNIVRFEKAWEERGRLYIQTELCGANLADYRSQFGVLTDAELWKVLHDMVQALHHMHSNGMLHMDVKPSNIFVADNSSCKLGDFGLAVDINKVRSRRFFLARCPLG</sequence>
<keyword evidence="8" id="KW-0460">Magnesium</keyword>
<dbReference type="Proteomes" id="UP000053660">
    <property type="component" value="Unassembled WGS sequence"/>
</dbReference>
<dbReference type="PROSITE" id="PS00108">
    <property type="entry name" value="PROTEIN_KINASE_ST"/>
    <property type="match status" value="1"/>
</dbReference>
<feature type="binding site" evidence="13">
    <location>
        <position position="119"/>
    </location>
    <ligand>
        <name>ATP</name>
        <dbReference type="ChEBI" id="CHEBI:30616"/>
    </ligand>
</feature>
<dbReference type="PROSITE" id="PS50011">
    <property type="entry name" value="PROTEIN_KINASE_DOM"/>
    <property type="match status" value="1"/>
</dbReference>